<evidence type="ECO:0000256" key="1">
    <source>
        <dbReference type="SAM" id="MobiDB-lite"/>
    </source>
</evidence>
<evidence type="ECO:0000313" key="3">
    <source>
        <dbReference type="Proteomes" id="UP000608024"/>
    </source>
</evidence>
<organism evidence="2 3">
    <name type="scientific">Streptomyces longispororuber</name>
    <dbReference type="NCBI Taxonomy" id="68230"/>
    <lineage>
        <taxon>Bacteria</taxon>
        <taxon>Bacillati</taxon>
        <taxon>Actinomycetota</taxon>
        <taxon>Actinomycetes</taxon>
        <taxon>Kitasatosporales</taxon>
        <taxon>Streptomycetaceae</taxon>
        <taxon>Streptomyces</taxon>
    </lineage>
</organism>
<proteinExistence type="predicted"/>
<feature type="region of interest" description="Disordered" evidence="1">
    <location>
        <begin position="17"/>
        <end position="110"/>
    </location>
</feature>
<keyword evidence="3" id="KW-1185">Reference proteome</keyword>
<sequence>MRLAGYIRVSTWALARPDTPAVSQVRTAPAAASPSAAPSPPRGTDRLVRTGPVPRRASSRPAPVRPRSVAPQVPDPAPRRAEALPAPRPVQPRRAPRTVPPVPRPPPCPRAAMSPGVVCTWARGSGVDPAVVAACRQQMRYVR</sequence>
<reference evidence="2" key="2">
    <citation type="submission" date="2020-09" db="EMBL/GenBank/DDBJ databases">
        <authorList>
            <person name="Sun Q."/>
            <person name="Ohkuma M."/>
        </authorList>
    </citation>
    <scope>NUCLEOTIDE SEQUENCE</scope>
    <source>
        <strain evidence="2">JCM 4784</strain>
    </source>
</reference>
<gene>
    <name evidence="2" type="ORF">GCM10018785_27410</name>
</gene>
<comment type="caution">
    <text evidence="2">The sequence shown here is derived from an EMBL/GenBank/DDBJ whole genome shotgun (WGS) entry which is preliminary data.</text>
</comment>
<dbReference type="EMBL" id="BNBT01000032">
    <property type="protein sequence ID" value="GHE56604.1"/>
    <property type="molecule type" value="Genomic_DNA"/>
</dbReference>
<protein>
    <submittedName>
        <fullName evidence="2">Uncharacterized protein</fullName>
    </submittedName>
</protein>
<dbReference type="AlphaFoldDB" id="A0A919DM66"/>
<dbReference type="Proteomes" id="UP000608024">
    <property type="component" value="Unassembled WGS sequence"/>
</dbReference>
<evidence type="ECO:0000313" key="2">
    <source>
        <dbReference type="EMBL" id="GHE56604.1"/>
    </source>
</evidence>
<reference evidence="2" key="1">
    <citation type="journal article" date="2014" name="Int. J. Syst. Evol. Microbiol.">
        <title>Complete genome sequence of Corynebacterium casei LMG S-19264T (=DSM 44701T), isolated from a smear-ripened cheese.</title>
        <authorList>
            <consortium name="US DOE Joint Genome Institute (JGI-PGF)"/>
            <person name="Walter F."/>
            <person name="Albersmeier A."/>
            <person name="Kalinowski J."/>
            <person name="Ruckert C."/>
        </authorList>
    </citation>
    <scope>NUCLEOTIDE SEQUENCE</scope>
    <source>
        <strain evidence="2">JCM 4784</strain>
    </source>
</reference>
<feature type="compositionally biased region" description="Pro residues" evidence="1">
    <location>
        <begin position="98"/>
        <end position="109"/>
    </location>
</feature>
<accession>A0A919DM66</accession>
<feature type="compositionally biased region" description="Low complexity" evidence="1">
    <location>
        <begin position="52"/>
        <end position="71"/>
    </location>
</feature>
<name>A0A919DM66_9ACTN</name>